<accession>A0A7G7YMH0</accession>
<feature type="transmembrane region" description="Helical" evidence="7">
    <location>
        <begin position="397"/>
        <end position="417"/>
    </location>
</feature>
<dbReference type="Pfam" id="PF09678">
    <property type="entry name" value="Caa3_CtaG"/>
    <property type="match status" value="1"/>
</dbReference>
<feature type="transmembrane region" description="Helical" evidence="7">
    <location>
        <begin position="163"/>
        <end position="181"/>
    </location>
</feature>
<evidence type="ECO:0000256" key="5">
    <source>
        <dbReference type="ARBA" id="ARBA00023136"/>
    </source>
</evidence>
<reference evidence="9 10" key="1">
    <citation type="submission" date="2019-12" db="EMBL/GenBank/DDBJ databases">
        <title>Corynebacterium sp. nov., isolated from feces of the Anser Albifrons in China.</title>
        <authorList>
            <person name="Liu Q."/>
        </authorList>
    </citation>
    <scope>NUCLEOTIDE SEQUENCE [LARGE SCALE GENOMIC DNA]</scope>
    <source>
        <strain evidence="9 10">23H37-10</strain>
    </source>
</reference>
<evidence type="ECO:0000256" key="4">
    <source>
        <dbReference type="ARBA" id="ARBA00022989"/>
    </source>
</evidence>
<feature type="transmembrane region" description="Helical" evidence="7">
    <location>
        <begin position="115"/>
        <end position="134"/>
    </location>
</feature>
<feature type="transmembrane region" description="Helical" evidence="7">
    <location>
        <begin position="255"/>
        <end position="276"/>
    </location>
</feature>
<evidence type="ECO:0000256" key="3">
    <source>
        <dbReference type="ARBA" id="ARBA00022692"/>
    </source>
</evidence>
<feature type="transmembrane region" description="Helical" evidence="7">
    <location>
        <begin position="429"/>
        <end position="451"/>
    </location>
</feature>
<dbReference type="Proteomes" id="UP000515275">
    <property type="component" value="Chromosome"/>
</dbReference>
<dbReference type="KEGG" id="cans:GP473_02475"/>
<evidence type="ECO:0000259" key="8">
    <source>
        <dbReference type="Pfam" id="PF05425"/>
    </source>
</evidence>
<dbReference type="Pfam" id="PF05425">
    <property type="entry name" value="CopD"/>
    <property type="match status" value="1"/>
</dbReference>
<feature type="region of interest" description="Disordered" evidence="6">
    <location>
        <begin position="1"/>
        <end position="21"/>
    </location>
</feature>
<dbReference type="GO" id="GO:0006825">
    <property type="term" value="P:copper ion transport"/>
    <property type="evidence" value="ECO:0007669"/>
    <property type="project" value="InterPro"/>
</dbReference>
<dbReference type="InterPro" id="IPR032694">
    <property type="entry name" value="CopC/D"/>
</dbReference>
<organism evidence="9 10">
    <name type="scientific">Corynebacterium anserum</name>
    <dbReference type="NCBI Taxonomy" id="2684406"/>
    <lineage>
        <taxon>Bacteria</taxon>
        <taxon>Bacillati</taxon>
        <taxon>Actinomycetota</taxon>
        <taxon>Actinomycetes</taxon>
        <taxon>Mycobacteriales</taxon>
        <taxon>Corynebacteriaceae</taxon>
        <taxon>Corynebacterium</taxon>
    </lineage>
</organism>
<gene>
    <name evidence="9" type="ORF">GP473_02475</name>
</gene>
<evidence type="ECO:0000313" key="10">
    <source>
        <dbReference type="Proteomes" id="UP000515275"/>
    </source>
</evidence>
<feature type="transmembrane region" description="Helical" evidence="7">
    <location>
        <begin position="220"/>
        <end position="239"/>
    </location>
</feature>
<keyword evidence="5 7" id="KW-0472">Membrane</keyword>
<dbReference type="PANTHER" id="PTHR34820:SF4">
    <property type="entry name" value="INNER MEMBRANE PROTEIN YEBZ"/>
    <property type="match status" value="1"/>
</dbReference>
<dbReference type="EMBL" id="CP046883">
    <property type="protein sequence ID" value="QNH95690.1"/>
    <property type="molecule type" value="Genomic_DNA"/>
</dbReference>
<name>A0A7G7YMH0_9CORY</name>
<feature type="transmembrane region" description="Helical" evidence="7">
    <location>
        <begin position="288"/>
        <end position="308"/>
    </location>
</feature>
<feature type="transmembrane region" description="Helical" evidence="7">
    <location>
        <begin position="544"/>
        <end position="565"/>
    </location>
</feature>
<evidence type="ECO:0000256" key="7">
    <source>
        <dbReference type="SAM" id="Phobius"/>
    </source>
</evidence>
<dbReference type="InterPro" id="IPR008457">
    <property type="entry name" value="Cu-R_CopD_dom"/>
</dbReference>
<evidence type="ECO:0000256" key="6">
    <source>
        <dbReference type="SAM" id="MobiDB-lite"/>
    </source>
</evidence>
<keyword evidence="2" id="KW-1003">Cell membrane</keyword>
<feature type="transmembrane region" description="Helical" evidence="7">
    <location>
        <begin position="188"/>
        <end position="208"/>
    </location>
</feature>
<sequence>MSEQTATHRPQDVKQPAENKSAPRMKSPALVYVIAAVLAGLVAAIIGYSFTGASLAVLGVPDPGIVTTFGFPLLRAAGTLVACIGVGGFLMSALGTPPRKDGYLDLDGFRASRTGTWAMFLWGIIALFMIPMSLSDVSGQPFSETLQLPYWSVALEQVSSAKAWEWVAIFAIFVAVVSLLTRKWIWQPVFLAISLLSLIPLALDGHSAAGGNHDYGVNSLLWHVLMAALWIGGLIALIAHAQRRGPYLAVITKRYSFLALCAIIALGLSGVVNASLRVAWNEWLTTGYGLVVFSKLVLTVALGVCGYFHRKKIIPLLEAGEDASGKGSDAQRKPFIRLAVVEVLIMAVTMGVAVSLSRIPPPLPAQLDLTRQDVLLGYTITEPPSLMAFITNFRFDLVFGVGALLLQAVYLWAYFTLKNRGVQWPMSRLLWWTGGNVLLLITTSSGLGMYAMAMFGPHMLQHMLLSMAIPIFWVLGGPMTLLLRALPPAGRDGVPGPREWLVVFINNPFSRFLTNPIVAGVQFVVGFYYLYLSPLFNWMAPQHGGHLFMMLHFIISGYIFYWVIIGVDAAPRQLSPFVKMMTLLAATAFHAWFGIAMMQMSQPLNEAFYESLGLPFEVDLMHQQLVGGGIAWAIGELPLIIVSIAHGVQWVRTDRRESERYDRKEARTGEQDLSSYNEMLAALAAGGENASLSQYYNAQYNQDEVQSAFHTAKYKRQHRHRNSPSQTDGAGGSEDS</sequence>
<feature type="transmembrane region" description="Helical" evidence="7">
    <location>
        <begin position="512"/>
        <end position="532"/>
    </location>
</feature>
<feature type="domain" description="Copper resistance protein D" evidence="8">
    <location>
        <begin position="251"/>
        <end position="356"/>
    </location>
</feature>
<keyword evidence="4 7" id="KW-1133">Transmembrane helix</keyword>
<dbReference type="AlphaFoldDB" id="A0A7G7YMH0"/>
<evidence type="ECO:0000313" key="9">
    <source>
        <dbReference type="EMBL" id="QNH95690.1"/>
    </source>
</evidence>
<proteinExistence type="predicted"/>
<evidence type="ECO:0000256" key="2">
    <source>
        <dbReference type="ARBA" id="ARBA00022475"/>
    </source>
</evidence>
<feature type="compositionally biased region" description="Basic residues" evidence="6">
    <location>
        <begin position="712"/>
        <end position="722"/>
    </location>
</feature>
<feature type="transmembrane region" description="Helical" evidence="7">
    <location>
        <begin position="463"/>
        <end position="483"/>
    </location>
</feature>
<feature type="transmembrane region" description="Helical" evidence="7">
    <location>
        <begin position="29"/>
        <end position="50"/>
    </location>
</feature>
<feature type="transmembrane region" description="Helical" evidence="7">
    <location>
        <begin position="577"/>
        <end position="598"/>
    </location>
</feature>
<feature type="transmembrane region" description="Helical" evidence="7">
    <location>
        <begin position="335"/>
        <end position="356"/>
    </location>
</feature>
<dbReference type="InterPro" id="IPR019108">
    <property type="entry name" value="Caa3_assmbl_CtaG-rel"/>
</dbReference>
<dbReference type="GO" id="GO:0005886">
    <property type="term" value="C:plasma membrane"/>
    <property type="evidence" value="ECO:0007669"/>
    <property type="project" value="UniProtKB-SubCell"/>
</dbReference>
<protein>
    <submittedName>
        <fullName evidence="9">Copper resistance protein CopD</fullName>
    </submittedName>
</protein>
<feature type="transmembrane region" description="Helical" evidence="7">
    <location>
        <begin position="630"/>
        <end position="651"/>
    </location>
</feature>
<feature type="region of interest" description="Disordered" evidence="6">
    <location>
        <begin position="711"/>
        <end position="736"/>
    </location>
</feature>
<keyword evidence="3 7" id="KW-0812">Transmembrane</keyword>
<feature type="transmembrane region" description="Helical" evidence="7">
    <location>
        <begin position="70"/>
        <end position="94"/>
    </location>
</feature>
<comment type="subcellular location">
    <subcellularLocation>
        <location evidence="1">Cell membrane</location>
        <topology evidence="1">Multi-pass membrane protein</topology>
    </subcellularLocation>
</comment>
<keyword evidence="10" id="KW-1185">Reference proteome</keyword>
<evidence type="ECO:0000256" key="1">
    <source>
        <dbReference type="ARBA" id="ARBA00004651"/>
    </source>
</evidence>
<dbReference type="RefSeq" id="WP_186277078.1">
    <property type="nucleotide sequence ID" value="NZ_CP046883.1"/>
</dbReference>
<dbReference type="PANTHER" id="PTHR34820">
    <property type="entry name" value="INNER MEMBRANE PROTEIN YEBZ"/>
    <property type="match status" value="1"/>
</dbReference>